<comment type="caution">
    <text evidence="1">The sequence shown here is derived from an EMBL/GenBank/DDBJ whole genome shotgun (WGS) entry which is preliminary data.</text>
</comment>
<evidence type="ECO:0000313" key="1">
    <source>
        <dbReference type="EMBL" id="KAJ8879553.1"/>
    </source>
</evidence>
<keyword evidence="2" id="KW-1185">Reference proteome</keyword>
<accession>A0ABQ9H5J7</accession>
<reference evidence="1 2" key="1">
    <citation type="submission" date="2023-02" db="EMBL/GenBank/DDBJ databases">
        <title>LHISI_Scaffold_Assembly.</title>
        <authorList>
            <person name="Stuart O.P."/>
            <person name="Cleave R."/>
            <person name="Magrath M.J.L."/>
            <person name="Mikheyev A.S."/>
        </authorList>
    </citation>
    <scope>NUCLEOTIDE SEQUENCE [LARGE SCALE GENOMIC DNA]</scope>
    <source>
        <strain evidence="1">Daus_M_001</strain>
        <tissue evidence="1">Leg muscle</tissue>
    </source>
</reference>
<evidence type="ECO:0000313" key="2">
    <source>
        <dbReference type="Proteomes" id="UP001159363"/>
    </source>
</evidence>
<sequence>MCCFRYSTLCWDSLTMDKAGRGFMYLSNKFPRLSPAKIEEGVFLGPQIRELQKDPKFRSMSLTKRKVSLDVFHKCHEKRSGQTKSYKQRTGELYDCCI</sequence>
<dbReference type="EMBL" id="JARBHB010000007">
    <property type="protein sequence ID" value="KAJ8879553.1"/>
    <property type="molecule type" value="Genomic_DNA"/>
</dbReference>
<organism evidence="1 2">
    <name type="scientific">Dryococelus australis</name>
    <dbReference type="NCBI Taxonomy" id="614101"/>
    <lineage>
        <taxon>Eukaryota</taxon>
        <taxon>Metazoa</taxon>
        <taxon>Ecdysozoa</taxon>
        <taxon>Arthropoda</taxon>
        <taxon>Hexapoda</taxon>
        <taxon>Insecta</taxon>
        <taxon>Pterygota</taxon>
        <taxon>Neoptera</taxon>
        <taxon>Polyneoptera</taxon>
        <taxon>Phasmatodea</taxon>
        <taxon>Verophasmatodea</taxon>
        <taxon>Anareolatae</taxon>
        <taxon>Phasmatidae</taxon>
        <taxon>Eurycanthinae</taxon>
        <taxon>Dryococelus</taxon>
    </lineage>
</organism>
<proteinExistence type="predicted"/>
<dbReference type="Proteomes" id="UP001159363">
    <property type="component" value="Chromosome 6"/>
</dbReference>
<gene>
    <name evidence="1" type="ORF">PR048_020161</name>
</gene>
<name>A0ABQ9H5J7_9NEOP</name>
<protein>
    <submittedName>
        <fullName evidence="1">Uncharacterized protein</fullName>
    </submittedName>
</protein>